<organism evidence="2 3">
    <name type="scientific">Waddlia chondrophila (strain ATCC VR-1470 / WSU 86-1044)</name>
    <dbReference type="NCBI Taxonomy" id="716544"/>
    <lineage>
        <taxon>Bacteria</taxon>
        <taxon>Pseudomonadati</taxon>
        <taxon>Chlamydiota</taxon>
        <taxon>Chlamydiia</taxon>
        <taxon>Parachlamydiales</taxon>
        <taxon>Waddliaceae</taxon>
        <taxon>Waddlia</taxon>
    </lineage>
</organism>
<feature type="chain" id="PRO_5003091371" description="Secreted protein" evidence="1">
    <location>
        <begin position="27"/>
        <end position="322"/>
    </location>
</feature>
<gene>
    <name evidence="2" type="ordered locus">wcw_0027</name>
</gene>
<evidence type="ECO:0000313" key="2">
    <source>
        <dbReference type="EMBL" id="ADI37404.1"/>
    </source>
</evidence>
<dbReference type="STRING" id="716544.wcw_0027"/>
<dbReference type="EMBL" id="CP001928">
    <property type="protein sequence ID" value="ADI37404.1"/>
    <property type="molecule type" value="Genomic_DNA"/>
</dbReference>
<keyword evidence="3" id="KW-1185">Reference proteome</keyword>
<dbReference type="eggNOG" id="ENOG5033QAB">
    <property type="taxonomic scope" value="Bacteria"/>
</dbReference>
<dbReference type="RefSeq" id="WP_013181132.1">
    <property type="nucleotide sequence ID" value="NC_014225.1"/>
</dbReference>
<dbReference type="Proteomes" id="UP000001505">
    <property type="component" value="Chromosome"/>
</dbReference>
<evidence type="ECO:0000256" key="1">
    <source>
        <dbReference type="SAM" id="SignalP"/>
    </source>
</evidence>
<reference evidence="2 3" key="1">
    <citation type="journal article" date="2010" name="PLoS ONE">
        <title>The Waddlia genome: a window into chlamydial biology.</title>
        <authorList>
            <person name="Bertelli C."/>
            <person name="Collyn F."/>
            <person name="Croxatto A."/>
            <person name="Ruckert C."/>
            <person name="Polkinghorne A."/>
            <person name="Kebbi-Beghdadi C."/>
            <person name="Goesmann A."/>
            <person name="Vaughan L."/>
            <person name="Greub G."/>
        </authorList>
    </citation>
    <scope>NUCLEOTIDE SEQUENCE [LARGE SCALE GENOMIC DNA]</scope>
    <source>
        <strain evidence="3">ATCC VR-1470 / WSU 86-1044</strain>
    </source>
</reference>
<proteinExistence type="predicted"/>
<evidence type="ECO:0008006" key="4">
    <source>
        <dbReference type="Google" id="ProtNLM"/>
    </source>
</evidence>
<name>D6YTE3_WADCW</name>
<accession>D6YTE3</accession>
<feature type="signal peptide" evidence="1">
    <location>
        <begin position="1"/>
        <end position="26"/>
    </location>
</feature>
<dbReference type="AlphaFoldDB" id="D6YTE3"/>
<dbReference type="KEGG" id="wch:wcw_0027"/>
<keyword evidence="1" id="KW-0732">Signal</keyword>
<evidence type="ECO:0000313" key="3">
    <source>
        <dbReference type="Proteomes" id="UP000001505"/>
    </source>
</evidence>
<sequence length="322" mass="37622">MKFFPFLRLRIQVAFLFVFHLSAIHADDAIPKWKQTLQSLTTTEKKSLEIYFKTMLEDSEGGFVLFGSKPVCSEGIMHNPKCILEWIGGKRHEKSVNLWEGSLVWQRYFASLNSARLIISFKDHPDSLYPEWRHLIWINPDKLQEVVEKNLILFQYVLGPDVTETTLIDILRDNSKDFLSDYALLGIALGFGTQNSLHYRRIECIARSLNSRELLPLKNRFERLQISDPFKGRYMGFDFEPSFETNPAFNFSTLLQEYQFLCDKQLSSRKMGCEKIPLFSVFNKNDEETDQILKAYETHSSKIQALLESDCFLEKILQEIFE</sequence>
<protein>
    <recommendedName>
        <fullName evidence="4">Secreted protein</fullName>
    </recommendedName>
</protein>
<dbReference type="HOGENOM" id="CLU_882345_0_0_0"/>